<proteinExistence type="predicted"/>
<comment type="caution">
    <text evidence="1">The sequence shown here is derived from an EMBL/GenBank/DDBJ whole genome shotgun (WGS) entry which is preliminary data.</text>
</comment>
<dbReference type="InParanoid" id="D6TQA5"/>
<keyword evidence="2" id="KW-1185">Reference proteome</keyword>
<gene>
    <name evidence="1" type="ORF">Krac_6988</name>
</gene>
<dbReference type="EMBL" id="ADVG01000002">
    <property type="protein sequence ID" value="EFH85753.1"/>
    <property type="molecule type" value="Genomic_DNA"/>
</dbReference>
<dbReference type="Proteomes" id="UP000004508">
    <property type="component" value="Unassembled WGS sequence"/>
</dbReference>
<sequence>MELRRVLLDDGIDSIDILPTAKAGGFLESLRGFPASSRTAWFGFHRSRSSALSTGMDRESHGKDIVCCIDVTVVMDTTFRAGPFTHIKRESVEKMTALEAALTGRVPPINLDQGSTIPVGFVFQLGHKLRPSDIAYRFGELLVLDHVFDCQRLNTDRLVFTDQSCRELVQARHGDDQRYGHEDALP</sequence>
<protein>
    <submittedName>
        <fullName evidence="1">Uncharacterized protein</fullName>
    </submittedName>
</protein>
<accession>D6TQA5</accession>
<reference evidence="1 2" key="1">
    <citation type="journal article" date="2011" name="Stand. Genomic Sci.">
        <title>Non-contiguous finished genome sequence and contextual data of the filamentous soil bacterium Ktedonobacter racemifer type strain (SOSP1-21).</title>
        <authorList>
            <person name="Chang Y.J."/>
            <person name="Land M."/>
            <person name="Hauser L."/>
            <person name="Chertkov O."/>
            <person name="Del Rio T.G."/>
            <person name="Nolan M."/>
            <person name="Copeland A."/>
            <person name="Tice H."/>
            <person name="Cheng J.F."/>
            <person name="Lucas S."/>
            <person name="Han C."/>
            <person name="Goodwin L."/>
            <person name="Pitluck S."/>
            <person name="Ivanova N."/>
            <person name="Ovchinikova G."/>
            <person name="Pati A."/>
            <person name="Chen A."/>
            <person name="Palaniappan K."/>
            <person name="Mavromatis K."/>
            <person name="Liolios K."/>
            <person name="Brettin T."/>
            <person name="Fiebig A."/>
            <person name="Rohde M."/>
            <person name="Abt B."/>
            <person name="Goker M."/>
            <person name="Detter J.C."/>
            <person name="Woyke T."/>
            <person name="Bristow J."/>
            <person name="Eisen J.A."/>
            <person name="Markowitz V."/>
            <person name="Hugenholtz P."/>
            <person name="Kyrpides N.C."/>
            <person name="Klenk H.P."/>
            <person name="Lapidus A."/>
        </authorList>
    </citation>
    <scope>NUCLEOTIDE SEQUENCE [LARGE SCALE GENOMIC DNA]</scope>
    <source>
        <strain evidence="2">DSM 44963</strain>
    </source>
</reference>
<evidence type="ECO:0000313" key="2">
    <source>
        <dbReference type="Proteomes" id="UP000004508"/>
    </source>
</evidence>
<dbReference type="eggNOG" id="ENOG502ZN45">
    <property type="taxonomic scope" value="Bacteria"/>
</dbReference>
<evidence type="ECO:0000313" key="1">
    <source>
        <dbReference type="EMBL" id="EFH85753.1"/>
    </source>
</evidence>
<organism evidence="1 2">
    <name type="scientific">Ktedonobacter racemifer DSM 44963</name>
    <dbReference type="NCBI Taxonomy" id="485913"/>
    <lineage>
        <taxon>Bacteria</taxon>
        <taxon>Bacillati</taxon>
        <taxon>Chloroflexota</taxon>
        <taxon>Ktedonobacteria</taxon>
        <taxon>Ktedonobacterales</taxon>
        <taxon>Ktedonobacteraceae</taxon>
        <taxon>Ktedonobacter</taxon>
    </lineage>
</organism>
<dbReference type="AlphaFoldDB" id="D6TQA5"/>
<name>D6TQA5_KTERA</name>